<protein>
    <recommendedName>
        <fullName evidence="3">Histidine kinase/DNA gyrase B/HSP90-like ATPase</fullName>
    </recommendedName>
</protein>
<sequence>MVYVAKVIREFNRNNPGTTVACCGFQYKQYPANMAFFRAFGLKHGREPNCTDGNDRFVPFTILRMKTIVDEASSEWKAEQEIIETRSAQLARILAQDETSDLVDALTFSIREVMRNVFEHSKSRSIEYCAQYWPTYHRVEIAIADSGIGLMESLKGNPYIQVQCDADAIQQALMPAVSSKNYEGIRVDRNDPWHNSGFGLYMINRLCRLGGSFIICSGYHGIKLNDHGKTHMELKHYCKGTVVRMVLNTSKLASLSHMLTQFREEGYIIARQIKGVGMYEASAASQMLSRDFKQNA</sequence>
<dbReference type="Proteomes" id="UP000274556">
    <property type="component" value="Unassembled WGS sequence"/>
</dbReference>
<evidence type="ECO:0008006" key="3">
    <source>
        <dbReference type="Google" id="ProtNLM"/>
    </source>
</evidence>
<evidence type="ECO:0000313" key="1">
    <source>
        <dbReference type="EMBL" id="RKT45309.1"/>
    </source>
</evidence>
<evidence type="ECO:0000313" key="2">
    <source>
        <dbReference type="Proteomes" id="UP000274556"/>
    </source>
</evidence>
<dbReference type="EMBL" id="RBXL01000001">
    <property type="protein sequence ID" value="RKT45309.1"/>
    <property type="molecule type" value="Genomic_DNA"/>
</dbReference>
<comment type="caution">
    <text evidence="1">The sequence shown here is derived from an EMBL/GenBank/DDBJ whole genome shotgun (WGS) entry which is preliminary data.</text>
</comment>
<dbReference type="AlphaFoldDB" id="A0A495V7L5"/>
<gene>
    <name evidence="1" type="ORF">BDD21_2748</name>
</gene>
<dbReference type="Gene3D" id="3.30.565.10">
    <property type="entry name" value="Histidine kinase-like ATPase, C-terminal domain"/>
    <property type="match status" value="1"/>
</dbReference>
<keyword evidence="2" id="KW-1185">Reference proteome</keyword>
<dbReference type="InterPro" id="IPR036890">
    <property type="entry name" value="HATPase_C_sf"/>
</dbReference>
<reference evidence="1 2" key="1">
    <citation type="submission" date="2018-10" db="EMBL/GenBank/DDBJ databases">
        <title>Genomic Encyclopedia of Archaeal and Bacterial Type Strains, Phase II (KMG-II): from individual species to whole genera.</title>
        <authorList>
            <person name="Goeker M."/>
        </authorList>
    </citation>
    <scope>NUCLEOTIDE SEQUENCE [LARGE SCALE GENOMIC DNA]</scope>
    <source>
        <strain evidence="1 2">DSM 235</strain>
    </source>
</reference>
<proteinExistence type="predicted"/>
<name>A0A495V7L5_9GAMM</name>
<dbReference type="SUPFAM" id="SSF55874">
    <property type="entry name" value="ATPase domain of HSP90 chaperone/DNA topoisomerase II/histidine kinase"/>
    <property type="match status" value="1"/>
</dbReference>
<organism evidence="1 2">
    <name type="scientific">Thiocapsa rosea</name>
    <dbReference type="NCBI Taxonomy" id="69360"/>
    <lineage>
        <taxon>Bacteria</taxon>
        <taxon>Pseudomonadati</taxon>
        <taxon>Pseudomonadota</taxon>
        <taxon>Gammaproteobacteria</taxon>
        <taxon>Chromatiales</taxon>
        <taxon>Chromatiaceae</taxon>
        <taxon>Thiocapsa</taxon>
    </lineage>
</organism>
<accession>A0A495V7L5</accession>